<dbReference type="Proteomes" id="UP000323646">
    <property type="component" value="Unassembled WGS sequence"/>
</dbReference>
<organism evidence="2 3">
    <name type="scientific">Selenomonas ruminis</name>
    <dbReference type="NCBI Taxonomy" id="2593411"/>
    <lineage>
        <taxon>Bacteria</taxon>
        <taxon>Bacillati</taxon>
        <taxon>Bacillota</taxon>
        <taxon>Negativicutes</taxon>
        <taxon>Selenomonadales</taxon>
        <taxon>Selenomonadaceae</taxon>
        <taxon>Selenomonas</taxon>
    </lineage>
</organism>
<keyword evidence="1" id="KW-0472">Membrane</keyword>
<accession>A0A5D6VUI3</accession>
<name>A0A5D6VUI3_9FIRM</name>
<gene>
    <name evidence="2" type="ORF">FZ040_13070</name>
</gene>
<comment type="caution">
    <text evidence="2">The sequence shown here is derived from an EMBL/GenBank/DDBJ whole genome shotgun (WGS) entry which is preliminary data.</text>
</comment>
<keyword evidence="3" id="KW-1185">Reference proteome</keyword>
<keyword evidence="1" id="KW-0812">Transmembrane</keyword>
<evidence type="ECO:0008006" key="4">
    <source>
        <dbReference type="Google" id="ProtNLM"/>
    </source>
</evidence>
<evidence type="ECO:0000256" key="1">
    <source>
        <dbReference type="SAM" id="Phobius"/>
    </source>
</evidence>
<reference evidence="2 3" key="1">
    <citation type="submission" date="2019-08" db="EMBL/GenBank/DDBJ databases">
        <title>Selenomonas sp. mPRGC5 and Selenomonas sp. mPRGC8 isolated from ruminal fluid of dairy goat (Capra hircus).</title>
        <authorList>
            <person name="Poothong S."/>
            <person name="Nuengjamnong C."/>
            <person name="Tanasupawat S."/>
        </authorList>
    </citation>
    <scope>NUCLEOTIDE SEQUENCE [LARGE SCALE GENOMIC DNA]</scope>
    <source>
        <strain evidence="3">mPRGC5</strain>
    </source>
</reference>
<sequence length="184" mass="21430">MKAVKGQRGIVLLETAVSLPILMLLLTAAVAMLLVSVRNYFRVLADAELHQEMQIAFTRIVQDLTEAEYVTPYRQNYPGIEIHKRWYALRDYNGSTDVWELYWLAEVKQTTKLIWGWDRSAPMTGDYSLADVEMQEISGTEEKRHPGLYRVRLKGRSRFTNHYYTLSTAVYLPRWEGEMTDGFQ</sequence>
<dbReference type="RefSeq" id="WP_149172408.1">
    <property type="nucleotide sequence ID" value="NZ_VTOY01000020.1"/>
</dbReference>
<evidence type="ECO:0000313" key="3">
    <source>
        <dbReference type="Proteomes" id="UP000323646"/>
    </source>
</evidence>
<dbReference type="EMBL" id="VTOY01000020">
    <property type="protein sequence ID" value="TYZ19741.1"/>
    <property type="molecule type" value="Genomic_DNA"/>
</dbReference>
<dbReference type="OrthoDB" id="1666842at2"/>
<dbReference type="AlphaFoldDB" id="A0A5D6VUI3"/>
<proteinExistence type="predicted"/>
<protein>
    <recommendedName>
        <fullName evidence="4">Prepilin-type cleavage/methylation domain-containing protein</fullName>
    </recommendedName>
</protein>
<keyword evidence="1" id="KW-1133">Transmembrane helix</keyword>
<evidence type="ECO:0000313" key="2">
    <source>
        <dbReference type="EMBL" id="TYZ19741.1"/>
    </source>
</evidence>
<feature type="transmembrane region" description="Helical" evidence="1">
    <location>
        <begin position="12"/>
        <end position="35"/>
    </location>
</feature>